<comment type="caution">
    <text evidence="1">The sequence shown here is derived from an EMBL/GenBank/DDBJ whole genome shotgun (WGS) entry which is preliminary data.</text>
</comment>
<protein>
    <submittedName>
        <fullName evidence="1">Uncharacterized protein</fullName>
    </submittedName>
</protein>
<dbReference type="EMBL" id="LAZR01004939">
    <property type="protein sequence ID" value="KKN04265.1"/>
    <property type="molecule type" value="Genomic_DNA"/>
</dbReference>
<name>A0A0F9MA54_9ZZZZ</name>
<dbReference type="AlphaFoldDB" id="A0A0F9MA54"/>
<evidence type="ECO:0000313" key="1">
    <source>
        <dbReference type="EMBL" id="KKN04265.1"/>
    </source>
</evidence>
<gene>
    <name evidence="1" type="ORF">LCGC14_1099230</name>
</gene>
<proteinExistence type="predicted"/>
<sequence length="56" mass="6358">MAKLLHYAGPKDEYVVLLEATNEDEFDDPEYTKTVYDIGDGTWPVGLPTDRPLTQE</sequence>
<organism evidence="1">
    <name type="scientific">marine sediment metagenome</name>
    <dbReference type="NCBI Taxonomy" id="412755"/>
    <lineage>
        <taxon>unclassified sequences</taxon>
        <taxon>metagenomes</taxon>
        <taxon>ecological metagenomes</taxon>
    </lineage>
</organism>
<accession>A0A0F9MA54</accession>
<reference evidence="1" key="1">
    <citation type="journal article" date="2015" name="Nature">
        <title>Complex archaea that bridge the gap between prokaryotes and eukaryotes.</title>
        <authorList>
            <person name="Spang A."/>
            <person name="Saw J.H."/>
            <person name="Jorgensen S.L."/>
            <person name="Zaremba-Niedzwiedzka K."/>
            <person name="Martijn J."/>
            <person name="Lind A.E."/>
            <person name="van Eijk R."/>
            <person name="Schleper C."/>
            <person name="Guy L."/>
            <person name="Ettema T.J."/>
        </authorList>
    </citation>
    <scope>NUCLEOTIDE SEQUENCE</scope>
</reference>